<dbReference type="GO" id="GO:0005737">
    <property type="term" value="C:cytoplasm"/>
    <property type="evidence" value="ECO:0007669"/>
    <property type="project" value="UniProtKB-SubCell"/>
</dbReference>
<dbReference type="Gene3D" id="3.30.565.10">
    <property type="entry name" value="Histidine kinase-like ATPase, C-terminal domain"/>
    <property type="match status" value="1"/>
</dbReference>
<dbReference type="PRINTS" id="PR00344">
    <property type="entry name" value="BCTRLSENSOR"/>
</dbReference>
<evidence type="ECO:0000313" key="18">
    <source>
        <dbReference type="EMBL" id="GEP84408.1"/>
    </source>
</evidence>
<dbReference type="CDD" id="cd16917">
    <property type="entry name" value="HATPase_UhpB-NarQ-NarX-like"/>
    <property type="match status" value="1"/>
</dbReference>
<evidence type="ECO:0000256" key="11">
    <source>
        <dbReference type="ARBA" id="ARBA00023004"/>
    </source>
</evidence>
<feature type="modified residue" description="Phosphohistidine; by autocatalysis" evidence="17">
    <location>
        <position position="159"/>
    </location>
</feature>
<reference evidence="18 19" key="1">
    <citation type="submission" date="2019-07" db="EMBL/GenBank/DDBJ databases">
        <title>Whole genome shotgun sequence of Staphylococcus piscifermentans NBRC 109625.</title>
        <authorList>
            <person name="Hosoyama A."/>
            <person name="Uohara A."/>
            <person name="Ohji S."/>
            <person name="Ichikawa N."/>
        </authorList>
    </citation>
    <scope>NUCLEOTIDE SEQUENCE [LARGE SCALE GENOMIC DNA]</scope>
    <source>
        <strain evidence="18 19">NBRC 109625</strain>
    </source>
</reference>
<keyword evidence="9 15" id="KW-0418">Kinase</keyword>
<dbReference type="InterPro" id="IPR004358">
    <property type="entry name" value="Sig_transdc_His_kin-like_C"/>
</dbReference>
<keyword evidence="13 16" id="KW-0411">Iron-sulfur</keyword>
<keyword evidence="6 15" id="KW-0808">Transferase</keyword>
<feature type="binding site" evidence="16">
    <location>
        <position position="59"/>
    </location>
    <ligand>
        <name>[4Fe-4S] cluster</name>
        <dbReference type="ChEBI" id="CHEBI:49883"/>
    </ligand>
</feature>
<dbReference type="GO" id="GO:0005506">
    <property type="term" value="F:iron ion binding"/>
    <property type="evidence" value="ECO:0007669"/>
    <property type="project" value="InterPro"/>
</dbReference>
<dbReference type="GO" id="GO:0046983">
    <property type="term" value="F:protein dimerization activity"/>
    <property type="evidence" value="ECO:0007669"/>
    <property type="project" value="InterPro"/>
</dbReference>
<keyword evidence="11 16" id="KW-0408">Iron</keyword>
<dbReference type="InterPro" id="IPR011712">
    <property type="entry name" value="Sig_transdc_His_kin_sub3_dim/P"/>
</dbReference>
<evidence type="ECO:0000256" key="7">
    <source>
        <dbReference type="ARBA" id="ARBA00022723"/>
    </source>
</evidence>
<keyword evidence="3 16" id="KW-0004">4Fe-4S</keyword>
<dbReference type="InterPro" id="IPR003594">
    <property type="entry name" value="HATPase_dom"/>
</dbReference>
<feature type="binding site" evidence="16">
    <location>
        <position position="62"/>
    </location>
    <ligand>
        <name>[4Fe-4S] cluster</name>
        <dbReference type="ChEBI" id="CHEBI:49883"/>
    </ligand>
</feature>
<name>A0A239TQG8_9STAP</name>
<comment type="catalytic activity">
    <reaction evidence="1 15">
        <text>ATP + protein L-histidine = ADP + protein N-phospho-L-histidine.</text>
        <dbReference type="EC" id="2.7.13.3"/>
    </reaction>
</comment>
<sequence>MKSTNNRSKLQELLTQYYLNTNEKMVFLNSLGEVIALNEAAEEVFAEDNDYSQMTNAICRRCEGYSNEYDIMSCENCFLEALEIGKGSFQVFMRTKENKIQPYTASYELIDQDKGIYAFTLHNISPQIQRQERMYQRKMMQKTISAQENERKRISRELHDGIVQELINVDVELRLLKYQQDKDELIDNSKRIEGIMSRLIDDVRNLSVELRPSSLDDLGLDAAFRSYFKQFERNYGVYVDYHTNVSAQRFDNEVETVVYRVVQEALFNALKYAQVDTIEVSIQLSDETIIAEVSDRGVGFKRGDNPKGTGLGLFGMNERAEQVNGTVNIDSQIGRGTIVTLEVPITDKR</sequence>
<evidence type="ECO:0000256" key="14">
    <source>
        <dbReference type="ARBA" id="ARBA00024827"/>
    </source>
</evidence>
<dbReference type="EC" id="2.7.13.3" evidence="15"/>
<evidence type="ECO:0000256" key="5">
    <source>
        <dbReference type="ARBA" id="ARBA00022553"/>
    </source>
</evidence>
<evidence type="ECO:0000256" key="8">
    <source>
        <dbReference type="ARBA" id="ARBA00022741"/>
    </source>
</evidence>
<evidence type="ECO:0000256" key="12">
    <source>
        <dbReference type="ARBA" id="ARBA00023012"/>
    </source>
</evidence>
<feature type="binding site" evidence="16">
    <location>
        <position position="77"/>
    </location>
    <ligand>
        <name>[4Fe-4S] cluster</name>
        <dbReference type="ChEBI" id="CHEBI:49883"/>
    </ligand>
</feature>
<dbReference type="EMBL" id="BKAR01000010">
    <property type="protein sequence ID" value="GEP84408.1"/>
    <property type="molecule type" value="Genomic_DNA"/>
</dbReference>
<keyword evidence="4" id="KW-0963">Cytoplasm</keyword>
<evidence type="ECO:0000256" key="6">
    <source>
        <dbReference type="ARBA" id="ARBA00022679"/>
    </source>
</evidence>
<dbReference type="OrthoDB" id="9760839at2"/>
<dbReference type="GO" id="GO:0000155">
    <property type="term" value="F:phosphorelay sensor kinase activity"/>
    <property type="evidence" value="ECO:0007669"/>
    <property type="project" value="InterPro"/>
</dbReference>
<evidence type="ECO:0000256" key="15">
    <source>
        <dbReference type="PIRNR" id="PIRNR037432"/>
    </source>
</evidence>
<keyword evidence="7 16" id="KW-0479">Metal-binding</keyword>
<dbReference type="Gene3D" id="1.20.5.1930">
    <property type="match status" value="1"/>
</dbReference>
<protein>
    <recommendedName>
        <fullName evidence="15">Sensor histidine kinase</fullName>
        <ecNumber evidence="15">2.7.13.3</ecNumber>
    </recommendedName>
</protein>
<dbReference type="InterPro" id="IPR050482">
    <property type="entry name" value="Sensor_HK_TwoCompSys"/>
</dbReference>
<evidence type="ECO:0000256" key="17">
    <source>
        <dbReference type="PIRSR" id="PIRSR037432-51"/>
    </source>
</evidence>
<evidence type="ECO:0000313" key="19">
    <source>
        <dbReference type="Proteomes" id="UP000321736"/>
    </source>
</evidence>
<dbReference type="RefSeq" id="WP_095103714.1">
    <property type="nucleotide sequence ID" value="NZ_BKAR01000010.1"/>
</dbReference>
<evidence type="ECO:0000256" key="1">
    <source>
        <dbReference type="ARBA" id="ARBA00000085"/>
    </source>
</evidence>
<dbReference type="Pfam" id="PF07730">
    <property type="entry name" value="HisKA_3"/>
    <property type="match status" value="1"/>
</dbReference>
<organism evidence="18 19">
    <name type="scientific">Staphylococcus piscifermentans</name>
    <dbReference type="NCBI Taxonomy" id="70258"/>
    <lineage>
        <taxon>Bacteria</taxon>
        <taxon>Bacillati</taxon>
        <taxon>Bacillota</taxon>
        <taxon>Bacilli</taxon>
        <taxon>Bacillales</taxon>
        <taxon>Staphylococcaceae</taxon>
        <taxon>Staphylococcus</taxon>
    </lineage>
</organism>
<dbReference type="InterPro" id="IPR005467">
    <property type="entry name" value="His_kinase_dom"/>
</dbReference>
<dbReference type="GO" id="GO:0016020">
    <property type="term" value="C:membrane"/>
    <property type="evidence" value="ECO:0007669"/>
    <property type="project" value="InterPro"/>
</dbReference>
<dbReference type="PANTHER" id="PTHR24421">
    <property type="entry name" value="NITRATE/NITRITE SENSOR PROTEIN NARX-RELATED"/>
    <property type="match status" value="1"/>
</dbReference>
<dbReference type="PROSITE" id="PS50109">
    <property type="entry name" value="HIS_KIN"/>
    <property type="match status" value="1"/>
</dbReference>
<comment type="subcellular location">
    <subcellularLocation>
        <location evidence="2">Cytoplasm</location>
    </subcellularLocation>
</comment>
<keyword evidence="5 17" id="KW-0597">Phosphoprotein</keyword>
<dbReference type="PIRSF" id="PIRSF037432">
    <property type="entry name" value="STHK_NreB"/>
    <property type="match status" value="1"/>
</dbReference>
<comment type="PTM">
    <text evidence="17">Autophosphorylated.</text>
</comment>
<dbReference type="SUPFAM" id="SSF55874">
    <property type="entry name" value="ATPase domain of HSP90 chaperone/DNA topoisomerase II/histidine kinase"/>
    <property type="match status" value="1"/>
</dbReference>
<keyword evidence="19" id="KW-1185">Reference proteome</keyword>
<evidence type="ECO:0000256" key="3">
    <source>
        <dbReference type="ARBA" id="ARBA00022485"/>
    </source>
</evidence>
<comment type="cofactor">
    <cofactor evidence="16">
        <name>[4Fe-4S] cluster</name>
        <dbReference type="ChEBI" id="CHEBI:49883"/>
    </cofactor>
    <text evidence="16">Binds 1 [4Fe-4S] cluster.</text>
</comment>
<dbReference type="PANTHER" id="PTHR24421:SF10">
    <property type="entry name" value="NITRATE_NITRITE SENSOR PROTEIN NARQ"/>
    <property type="match status" value="1"/>
</dbReference>
<keyword evidence="12 15" id="KW-0902">Two-component regulatory system</keyword>
<dbReference type="InterPro" id="IPR017203">
    <property type="entry name" value="Sig_transdc_His_kinase_NreB"/>
</dbReference>
<keyword evidence="10 15" id="KW-0067">ATP-binding</keyword>
<gene>
    <name evidence="18" type="primary">nreB</name>
    <name evidence="18" type="ORF">SPI02_09930</name>
</gene>
<evidence type="ECO:0000256" key="9">
    <source>
        <dbReference type="ARBA" id="ARBA00022777"/>
    </source>
</evidence>
<dbReference type="GO" id="GO:0051539">
    <property type="term" value="F:4 iron, 4 sulfur cluster binding"/>
    <property type="evidence" value="ECO:0007669"/>
    <property type="project" value="UniProtKB-KW"/>
</dbReference>
<feature type="binding site" evidence="16">
    <location>
        <position position="74"/>
    </location>
    <ligand>
        <name>[4Fe-4S] cluster</name>
        <dbReference type="ChEBI" id="CHEBI:49883"/>
    </ligand>
</feature>
<dbReference type="Pfam" id="PF02518">
    <property type="entry name" value="HATPase_c"/>
    <property type="match status" value="1"/>
</dbReference>
<evidence type="ECO:0000256" key="2">
    <source>
        <dbReference type="ARBA" id="ARBA00004496"/>
    </source>
</evidence>
<dbReference type="SMART" id="SM00387">
    <property type="entry name" value="HATPase_c"/>
    <property type="match status" value="1"/>
</dbReference>
<evidence type="ECO:0000256" key="10">
    <source>
        <dbReference type="ARBA" id="ARBA00022840"/>
    </source>
</evidence>
<keyword evidence="8 15" id="KW-0547">Nucleotide-binding</keyword>
<dbReference type="GO" id="GO:0005524">
    <property type="term" value="F:ATP binding"/>
    <property type="evidence" value="ECO:0007669"/>
    <property type="project" value="UniProtKB-KW"/>
</dbReference>
<dbReference type="Proteomes" id="UP000321736">
    <property type="component" value="Unassembled WGS sequence"/>
</dbReference>
<comment type="caution">
    <text evidence="18">The sequence shown here is derived from an EMBL/GenBank/DDBJ whole genome shotgun (WGS) entry which is preliminary data.</text>
</comment>
<comment type="function">
    <text evidence="14">Member of the two-component regulatory system NreB/NreC involved in the control of dissimilatory nitrate/nitrite reduction in response to oxygen. NreB functions as a direct oxygen sensor histidine kinase which is autophosphorylated, in the absence of oxygen, probably at the conserved histidine residue, and transfers its phosphate group probably to a conserved aspartate residue of NreC. NreB/NreC activates the expression of the nitrate (narGHJI) and nitrite (nir) reductase operons, as well as the putative nitrate transporter gene narT.</text>
</comment>
<evidence type="ECO:0000256" key="16">
    <source>
        <dbReference type="PIRSR" id="PIRSR037432-50"/>
    </source>
</evidence>
<dbReference type="AlphaFoldDB" id="A0A239TQG8"/>
<evidence type="ECO:0000256" key="13">
    <source>
        <dbReference type="ARBA" id="ARBA00023014"/>
    </source>
</evidence>
<dbReference type="InterPro" id="IPR036890">
    <property type="entry name" value="HATPase_C_sf"/>
</dbReference>
<proteinExistence type="predicted"/>
<accession>A0A239TQG8</accession>
<evidence type="ECO:0000256" key="4">
    <source>
        <dbReference type="ARBA" id="ARBA00022490"/>
    </source>
</evidence>